<dbReference type="PROSITE" id="PS50113">
    <property type="entry name" value="PAC"/>
    <property type="match status" value="1"/>
</dbReference>
<evidence type="ECO:0000256" key="4">
    <source>
        <dbReference type="ARBA" id="ARBA00022679"/>
    </source>
</evidence>
<evidence type="ECO:0000256" key="5">
    <source>
        <dbReference type="ARBA" id="ARBA00022777"/>
    </source>
</evidence>
<proteinExistence type="predicted"/>
<dbReference type="InterPro" id="IPR035965">
    <property type="entry name" value="PAS-like_dom_sf"/>
</dbReference>
<dbReference type="SMART" id="SM00091">
    <property type="entry name" value="PAS"/>
    <property type="match status" value="1"/>
</dbReference>
<evidence type="ECO:0000259" key="6">
    <source>
        <dbReference type="PROSITE" id="PS50112"/>
    </source>
</evidence>
<dbReference type="InterPro" id="IPR000700">
    <property type="entry name" value="PAS-assoc_C"/>
</dbReference>
<dbReference type="AlphaFoldDB" id="F3GL85"/>
<evidence type="ECO:0000313" key="9">
    <source>
        <dbReference type="Proteomes" id="UP000004986"/>
    </source>
</evidence>
<keyword evidence="4" id="KW-0808">Transferase</keyword>
<keyword evidence="9" id="KW-1185">Reference proteome</keyword>
<dbReference type="Proteomes" id="UP000004986">
    <property type="component" value="Unassembled WGS sequence"/>
</dbReference>
<dbReference type="SMART" id="SM00086">
    <property type="entry name" value="PAC"/>
    <property type="match status" value="1"/>
</dbReference>
<dbReference type="PANTHER" id="PTHR43304:SF1">
    <property type="entry name" value="PAC DOMAIN-CONTAINING PROTEIN"/>
    <property type="match status" value="1"/>
</dbReference>
<dbReference type="CDD" id="cd00130">
    <property type="entry name" value="PAS"/>
    <property type="match status" value="1"/>
</dbReference>
<feature type="non-terminal residue" evidence="8">
    <location>
        <position position="1"/>
    </location>
</feature>
<evidence type="ECO:0000256" key="2">
    <source>
        <dbReference type="ARBA" id="ARBA00012438"/>
    </source>
</evidence>
<evidence type="ECO:0000313" key="8">
    <source>
        <dbReference type="EMBL" id="EGH47838.1"/>
    </source>
</evidence>
<dbReference type="Gene3D" id="3.30.450.20">
    <property type="entry name" value="PAS domain"/>
    <property type="match status" value="1"/>
</dbReference>
<reference evidence="8 9" key="1">
    <citation type="journal article" date="2011" name="PLoS Pathog.">
        <title>Dynamic evolution of pathogenicity revealed by sequencing and comparative genomics of 19 Pseudomonas syringae isolates.</title>
        <authorList>
            <person name="Baltrus D.A."/>
            <person name="Nishimura M.T."/>
            <person name="Romanchuk A."/>
            <person name="Chang J.H."/>
            <person name="Mukhtar M.S."/>
            <person name="Cherkis K."/>
            <person name="Roach J."/>
            <person name="Grant S.R."/>
            <person name="Jones C.D."/>
            <person name="Dangl J.L."/>
        </authorList>
    </citation>
    <scope>NUCLEOTIDE SEQUENCE [LARGE SCALE GENOMIC DNA]</scope>
    <source>
        <strain evidence="8 9">1704B</strain>
    </source>
</reference>
<dbReference type="Pfam" id="PF08447">
    <property type="entry name" value="PAS_3"/>
    <property type="match status" value="1"/>
</dbReference>
<evidence type="ECO:0000256" key="1">
    <source>
        <dbReference type="ARBA" id="ARBA00000085"/>
    </source>
</evidence>
<keyword evidence="3" id="KW-0597">Phosphoprotein</keyword>
<evidence type="ECO:0000259" key="7">
    <source>
        <dbReference type="PROSITE" id="PS50113"/>
    </source>
</evidence>
<dbReference type="EMBL" id="AEAI01002559">
    <property type="protein sequence ID" value="EGH47838.1"/>
    <property type="molecule type" value="Genomic_DNA"/>
</dbReference>
<gene>
    <name evidence="8" type="ORF">PSYPI_38417</name>
</gene>
<comment type="caution">
    <text evidence="8">The sequence shown here is derived from an EMBL/GenBank/DDBJ whole genome shotgun (WGS) entry which is preliminary data.</text>
</comment>
<dbReference type="SUPFAM" id="SSF55785">
    <property type="entry name" value="PYP-like sensor domain (PAS domain)"/>
    <property type="match status" value="1"/>
</dbReference>
<evidence type="ECO:0000256" key="3">
    <source>
        <dbReference type="ARBA" id="ARBA00022553"/>
    </source>
</evidence>
<protein>
    <recommendedName>
        <fullName evidence="2">histidine kinase</fullName>
        <ecNumber evidence="2">2.7.13.3</ecNumber>
    </recommendedName>
</protein>
<dbReference type="PROSITE" id="PS50112">
    <property type="entry name" value="PAS"/>
    <property type="match status" value="1"/>
</dbReference>
<dbReference type="NCBIfam" id="TIGR00229">
    <property type="entry name" value="sensory_box"/>
    <property type="match status" value="1"/>
</dbReference>
<comment type="catalytic activity">
    <reaction evidence="1">
        <text>ATP + protein L-histidine = ADP + protein N-phospho-L-histidine.</text>
        <dbReference type="EC" id="2.7.13.3"/>
    </reaction>
</comment>
<dbReference type="InterPro" id="IPR001610">
    <property type="entry name" value="PAC"/>
</dbReference>
<feature type="non-terminal residue" evidence="8">
    <location>
        <position position="160"/>
    </location>
</feature>
<sequence>ERHRLAAKATNDAIWDWDFAANLVLWNDALEEAYGYPLATLDNSGDWWMGQIHPDDRTRVYNSIHAVIDGNGTAWTDEYRFRRLDGAYADVLDRGHVIRDIDGQAVRMIGAMLDMSQMRKAETALRQSEERSRAMLETIEAAFAIIQVKFDADDSPVDYR</sequence>
<keyword evidence="5" id="KW-0418">Kinase</keyword>
<dbReference type="EC" id="2.7.13.3" evidence="2"/>
<name>F3GL85_PSESJ</name>
<dbReference type="PANTHER" id="PTHR43304">
    <property type="entry name" value="PHYTOCHROME-LIKE PROTEIN CPH1"/>
    <property type="match status" value="1"/>
</dbReference>
<dbReference type="GO" id="GO:0004673">
    <property type="term" value="F:protein histidine kinase activity"/>
    <property type="evidence" value="ECO:0007669"/>
    <property type="project" value="UniProtKB-EC"/>
</dbReference>
<feature type="domain" description="PAS" evidence="6">
    <location>
        <begin position="1"/>
        <end position="71"/>
    </location>
</feature>
<dbReference type="InterPro" id="IPR000014">
    <property type="entry name" value="PAS"/>
</dbReference>
<accession>F3GL85</accession>
<dbReference type="InterPro" id="IPR052162">
    <property type="entry name" value="Sensor_kinase/Photoreceptor"/>
</dbReference>
<dbReference type="InterPro" id="IPR013655">
    <property type="entry name" value="PAS_fold_3"/>
</dbReference>
<feature type="domain" description="PAC" evidence="7">
    <location>
        <begin position="75"/>
        <end position="127"/>
    </location>
</feature>
<organism evidence="8 9">
    <name type="scientific">Pseudomonas syringae pv. pisi str. 1704B</name>
    <dbReference type="NCBI Taxonomy" id="629263"/>
    <lineage>
        <taxon>Bacteria</taxon>
        <taxon>Pseudomonadati</taxon>
        <taxon>Pseudomonadota</taxon>
        <taxon>Gammaproteobacteria</taxon>
        <taxon>Pseudomonadales</taxon>
        <taxon>Pseudomonadaceae</taxon>
        <taxon>Pseudomonas</taxon>
        <taxon>Pseudomonas syringae</taxon>
    </lineage>
</organism>